<evidence type="ECO:0000256" key="1">
    <source>
        <dbReference type="SAM" id="MobiDB-lite"/>
    </source>
</evidence>
<protein>
    <submittedName>
        <fullName evidence="2">Uncharacterized protein</fullName>
    </submittedName>
</protein>
<gene>
    <name evidence="3" type="ORF">FA13DRAFT_1798660</name>
    <name evidence="2" type="ORF">FA13DRAFT_1806367</name>
</gene>
<evidence type="ECO:0000313" key="4">
    <source>
        <dbReference type="Proteomes" id="UP000298030"/>
    </source>
</evidence>
<feature type="compositionally biased region" description="Low complexity" evidence="1">
    <location>
        <begin position="45"/>
        <end position="59"/>
    </location>
</feature>
<dbReference type="AlphaFoldDB" id="A0A4Y7RMH9"/>
<organism evidence="2 4">
    <name type="scientific">Coprinellus micaceus</name>
    <name type="common">Glistening ink-cap mushroom</name>
    <name type="synonym">Coprinus micaceus</name>
    <dbReference type="NCBI Taxonomy" id="71717"/>
    <lineage>
        <taxon>Eukaryota</taxon>
        <taxon>Fungi</taxon>
        <taxon>Dikarya</taxon>
        <taxon>Basidiomycota</taxon>
        <taxon>Agaricomycotina</taxon>
        <taxon>Agaricomycetes</taxon>
        <taxon>Agaricomycetidae</taxon>
        <taxon>Agaricales</taxon>
        <taxon>Agaricineae</taxon>
        <taxon>Psathyrellaceae</taxon>
        <taxon>Coprinellus</taxon>
    </lineage>
</organism>
<feature type="region of interest" description="Disordered" evidence="1">
    <location>
        <begin position="97"/>
        <end position="116"/>
    </location>
</feature>
<name>A0A4Y7RMH9_COPMI</name>
<keyword evidence="4" id="KW-1185">Reference proteome</keyword>
<comment type="caution">
    <text evidence="2">The sequence shown here is derived from an EMBL/GenBank/DDBJ whole genome shotgun (WGS) entry which is preliminary data.</text>
</comment>
<reference evidence="2 4" key="1">
    <citation type="journal article" date="2019" name="Nat. Ecol. Evol.">
        <title>Megaphylogeny resolves global patterns of mushroom evolution.</title>
        <authorList>
            <person name="Varga T."/>
            <person name="Krizsan K."/>
            <person name="Foldi C."/>
            <person name="Dima B."/>
            <person name="Sanchez-Garcia M."/>
            <person name="Sanchez-Ramirez S."/>
            <person name="Szollosi G.J."/>
            <person name="Szarkandi J.G."/>
            <person name="Papp V."/>
            <person name="Albert L."/>
            <person name="Andreopoulos W."/>
            <person name="Angelini C."/>
            <person name="Antonin V."/>
            <person name="Barry K.W."/>
            <person name="Bougher N.L."/>
            <person name="Buchanan P."/>
            <person name="Buyck B."/>
            <person name="Bense V."/>
            <person name="Catcheside P."/>
            <person name="Chovatia M."/>
            <person name="Cooper J."/>
            <person name="Damon W."/>
            <person name="Desjardin D."/>
            <person name="Finy P."/>
            <person name="Geml J."/>
            <person name="Haridas S."/>
            <person name="Hughes K."/>
            <person name="Justo A."/>
            <person name="Karasinski D."/>
            <person name="Kautmanova I."/>
            <person name="Kiss B."/>
            <person name="Kocsube S."/>
            <person name="Kotiranta H."/>
            <person name="LaButti K.M."/>
            <person name="Lechner B.E."/>
            <person name="Liimatainen K."/>
            <person name="Lipzen A."/>
            <person name="Lukacs Z."/>
            <person name="Mihaltcheva S."/>
            <person name="Morgado L.N."/>
            <person name="Niskanen T."/>
            <person name="Noordeloos M.E."/>
            <person name="Ohm R.A."/>
            <person name="Ortiz-Santana B."/>
            <person name="Ovrebo C."/>
            <person name="Racz N."/>
            <person name="Riley R."/>
            <person name="Savchenko A."/>
            <person name="Shiryaev A."/>
            <person name="Soop K."/>
            <person name="Spirin V."/>
            <person name="Szebenyi C."/>
            <person name="Tomsovsky M."/>
            <person name="Tulloss R.E."/>
            <person name="Uehling J."/>
            <person name="Grigoriev I.V."/>
            <person name="Vagvolgyi C."/>
            <person name="Papp T."/>
            <person name="Martin F.M."/>
            <person name="Miettinen O."/>
            <person name="Hibbett D.S."/>
            <person name="Nagy L.G."/>
        </authorList>
    </citation>
    <scope>NUCLEOTIDE SEQUENCE [LARGE SCALE GENOMIC DNA]</scope>
    <source>
        <strain evidence="2 4">FP101781</strain>
    </source>
</reference>
<dbReference type="EMBL" id="QPFP01000087">
    <property type="protein sequence ID" value="TEB22673.1"/>
    <property type="molecule type" value="Genomic_DNA"/>
</dbReference>
<sequence>MARQVYALSLSQLINIINTFTEDHISADDVLAVLDELSVGMSEGTTNTVTTTTTPATDTRANGGAGRRDPPNQLIPRATPNHQSSDTESAPRLSASFGNMRLSPCTGPEGRHGAVSEGGLRTHAARQVHSPHSGSRRKQRRAHDGPQPPPNSSDTNSPLPLPAQAHSSLGLNSPPPLPAHHAATSVGLPRAPPDVVTGGRSSGANRWYCVTNGEQVGAILGWDDTKASTHKYPNGCQHRSIDHEKAIEEFLKFARGKLHEIRPVSGRVVGIPGMQTMDDLAQWVRQANQNN</sequence>
<proteinExistence type="predicted"/>
<feature type="region of interest" description="Disordered" evidence="1">
    <location>
        <begin position="123"/>
        <end position="203"/>
    </location>
</feature>
<evidence type="ECO:0000313" key="2">
    <source>
        <dbReference type="EMBL" id="TEB10194.1"/>
    </source>
</evidence>
<dbReference type="Proteomes" id="UP000298030">
    <property type="component" value="Unassembled WGS sequence"/>
</dbReference>
<accession>A0A4Y7RMH9</accession>
<evidence type="ECO:0000313" key="3">
    <source>
        <dbReference type="EMBL" id="TEB22673.1"/>
    </source>
</evidence>
<feature type="region of interest" description="Disordered" evidence="1">
    <location>
        <begin position="44"/>
        <end position="92"/>
    </location>
</feature>
<dbReference type="EMBL" id="QPFP01000476">
    <property type="protein sequence ID" value="TEB10194.1"/>
    <property type="molecule type" value="Genomic_DNA"/>
</dbReference>